<proteinExistence type="predicted"/>
<keyword evidence="1" id="KW-0240">DNA-directed RNA polymerase</keyword>
<sequence>MDTKNSSQIKKKRAGVYMKNILSRKVLVPFNRLGGNLKKNLLVALQNNLEGKCSTEGYIKNNSIQVISYSAGVIEDKTCCFVVSFECYICKPCEGMHIKCLVKNKTKAGIRAVIDNEDSPVTIFVAREHHLLSEKFNKVKENDIINIKVIGIRYQLNDDFISILGELDKVIGMKKLYIKK</sequence>
<evidence type="ECO:0000256" key="1">
    <source>
        <dbReference type="ARBA" id="ARBA00022478"/>
    </source>
</evidence>
<dbReference type="InterPro" id="IPR036898">
    <property type="entry name" value="RNA_pol_Rpb7-like_N_sf"/>
</dbReference>
<dbReference type="Gene3D" id="3.30.1490.120">
    <property type="entry name" value="RNA polymerase Rpb7-like, N-terminal domain"/>
    <property type="match status" value="1"/>
</dbReference>
<dbReference type="GO" id="GO:0000428">
    <property type="term" value="C:DNA-directed RNA polymerase complex"/>
    <property type="evidence" value="ECO:0007669"/>
    <property type="project" value="UniProtKB-KW"/>
</dbReference>
<evidence type="ECO:0008006" key="4">
    <source>
        <dbReference type="Google" id="ProtNLM"/>
    </source>
</evidence>
<evidence type="ECO:0000256" key="2">
    <source>
        <dbReference type="ARBA" id="ARBA00023163"/>
    </source>
</evidence>
<dbReference type="AlphaFoldDB" id="A0A6C0IR57"/>
<dbReference type="EMBL" id="MN740232">
    <property type="protein sequence ID" value="QHT94906.1"/>
    <property type="molecule type" value="Genomic_DNA"/>
</dbReference>
<organism evidence="3">
    <name type="scientific">viral metagenome</name>
    <dbReference type="NCBI Taxonomy" id="1070528"/>
    <lineage>
        <taxon>unclassified sequences</taxon>
        <taxon>metagenomes</taxon>
        <taxon>organismal metagenomes</taxon>
    </lineage>
</organism>
<reference evidence="3" key="1">
    <citation type="journal article" date="2020" name="Nature">
        <title>Giant virus diversity and host interactions through global metagenomics.</title>
        <authorList>
            <person name="Schulz F."/>
            <person name="Roux S."/>
            <person name="Paez-Espino D."/>
            <person name="Jungbluth S."/>
            <person name="Walsh D.A."/>
            <person name="Denef V.J."/>
            <person name="McMahon K.D."/>
            <person name="Konstantinidis K.T."/>
            <person name="Eloe-Fadrosh E.A."/>
            <person name="Kyrpides N.C."/>
            <person name="Woyke T."/>
        </authorList>
    </citation>
    <scope>NUCLEOTIDE SEQUENCE</scope>
    <source>
        <strain evidence="3">GVMAG-M-3300024261-37</strain>
    </source>
</reference>
<protein>
    <recommendedName>
        <fullName evidence="4">S1 motif domain-containing protein</fullName>
    </recommendedName>
</protein>
<name>A0A6C0IR57_9ZZZZ</name>
<keyword evidence="2" id="KW-0804">Transcription</keyword>
<accession>A0A6C0IR57</accession>
<evidence type="ECO:0000313" key="3">
    <source>
        <dbReference type="EMBL" id="QHT94906.1"/>
    </source>
</evidence>